<sequence length="383" mass="45551">MANVKFEYLFLDIEWNQAPKTTDIEEREPVQIGIVAADANLNIKRTFSKSIRLSNKECFNPNTFTVSHYPLDAIMKSKSEETVLKNMNISFQNYKYIVVWTNETYELLKIRTDKYGISMPRHRVIILQQLLMQIAGDGKKVIGFEKSLKQAGIKYQKNYLHYSKHDVNYLYLLFCKCYGEYRKLTEQETCYLNPRTHKVHNGNCRYADSALIKSSKDVIFQGNKVCKVCGCENDWNRFHWKTNIKIKRKYNIKDIRDLPLTIENMNRICDMFNLEYSVTNDAVFIKTPFGRWIVYLKGDEVKELHHENYRSRRGEPLNAHKKCIDGYHKQKLVSNNFYDVIYCINCHDSAMTRRWKEKSRIEKLFEMIDNQRIQVRECVRLFL</sequence>
<evidence type="ECO:0008006" key="3">
    <source>
        <dbReference type="Google" id="ProtNLM"/>
    </source>
</evidence>
<dbReference type="RefSeq" id="WP_308456987.1">
    <property type="nucleotide sequence ID" value="NZ_JAJEQM010000017.1"/>
</dbReference>
<dbReference type="AlphaFoldDB" id="A0AAE3E1E9"/>
<name>A0AAE3E1E9_9FIRM</name>
<dbReference type="Proteomes" id="UP001198242">
    <property type="component" value="Unassembled WGS sequence"/>
</dbReference>
<organism evidence="1 2">
    <name type="scientific">Hominilimicola fabiformis</name>
    <dbReference type="NCBI Taxonomy" id="2885356"/>
    <lineage>
        <taxon>Bacteria</taxon>
        <taxon>Bacillati</taxon>
        <taxon>Bacillota</taxon>
        <taxon>Clostridia</taxon>
        <taxon>Eubacteriales</taxon>
        <taxon>Oscillospiraceae</taxon>
        <taxon>Hominilimicola</taxon>
    </lineage>
</organism>
<proteinExistence type="predicted"/>
<keyword evidence="2" id="KW-1185">Reference proteome</keyword>
<dbReference type="InterPro" id="IPR036397">
    <property type="entry name" value="RNaseH_sf"/>
</dbReference>
<protein>
    <recommendedName>
        <fullName evidence="3">Exonuclease domain-containing protein</fullName>
    </recommendedName>
</protein>
<dbReference type="GO" id="GO:0003676">
    <property type="term" value="F:nucleic acid binding"/>
    <property type="evidence" value="ECO:0007669"/>
    <property type="project" value="InterPro"/>
</dbReference>
<dbReference type="SUPFAM" id="SSF53098">
    <property type="entry name" value="Ribonuclease H-like"/>
    <property type="match status" value="1"/>
</dbReference>
<evidence type="ECO:0000313" key="2">
    <source>
        <dbReference type="Proteomes" id="UP001198242"/>
    </source>
</evidence>
<reference evidence="1 2" key="1">
    <citation type="submission" date="2021-10" db="EMBL/GenBank/DDBJ databases">
        <title>Anaerobic single-cell dispensing facilitates the cultivation of human gut bacteria.</title>
        <authorList>
            <person name="Afrizal A."/>
        </authorList>
    </citation>
    <scope>NUCLEOTIDE SEQUENCE [LARGE SCALE GENOMIC DNA]</scope>
    <source>
        <strain evidence="1 2">CLA-AA-H232</strain>
    </source>
</reference>
<dbReference type="InterPro" id="IPR012337">
    <property type="entry name" value="RNaseH-like_sf"/>
</dbReference>
<dbReference type="Gene3D" id="3.30.420.10">
    <property type="entry name" value="Ribonuclease H-like superfamily/Ribonuclease H"/>
    <property type="match status" value="1"/>
</dbReference>
<gene>
    <name evidence="1" type="ORF">LKE05_11725</name>
</gene>
<comment type="caution">
    <text evidence="1">The sequence shown here is derived from an EMBL/GenBank/DDBJ whole genome shotgun (WGS) entry which is preliminary data.</text>
</comment>
<dbReference type="EMBL" id="JAJEQM010000017">
    <property type="protein sequence ID" value="MCC2211455.1"/>
    <property type="molecule type" value="Genomic_DNA"/>
</dbReference>
<accession>A0AAE3E1E9</accession>
<evidence type="ECO:0000313" key="1">
    <source>
        <dbReference type="EMBL" id="MCC2211455.1"/>
    </source>
</evidence>